<dbReference type="RefSeq" id="WP_243445545.1">
    <property type="nucleotide sequence ID" value="NZ_AP018711.1"/>
</dbReference>
<keyword evidence="2" id="KW-0812">Transmembrane</keyword>
<reference evidence="8 10" key="2">
    <citation type="submission" date="2018-10" db="EMBL/GenBank/DDBJ databases">
        <title>Genomic Encyclopedia of Type Strains, Phase IV (KMG-IV): sequencing the most valuable type-strain genomes for metagenomic binning, comparative biology and taxonomic classification.</title>
        <authorList>
            <person name="Goeker M."/>
        </authorList>
    </citation>
    <scope>NUCLEOTIDE SEQUENCE [LARGE SCALE GENOMIC DNA]</scope>
    <source>
        <strain evidence="8 10">DSM 19791</strain>
    </source>
</reference>
<dbReference type="GO" id="GO:0055085">
    <property type="term" value="P:transmembrane transport"/>
    <property type="evidence" value="ECO:0007669"/>
    <property type="project" value="InterPro"/>
</dbReference>
<evidence type="ECO:0000313" key="8">
    <source>
        <dbReference type="EMBL" id="RKS85460.1"/>
    </source>
</evidence>
<dbReference type="EMBL" id="AP018711">
    <property type="protein sequence ID" value="BBE33250.1"/>
    <property type="molecule type" value="Genomic_DNA"/>
</dbReference>
<organism evidence="7 9">
    <name type="scientific">Sphingosinicella microcystinivorans</name>
    <dbReference type="NCBI Taxonomy" id="335406"/>
    <lineage>
        <taxon>Bacteria</taxon>
        <taxon>Pseudomonadati</taxon>
        <taxon>Pseudomonadota</taxon>
        <taxon>Alphaproteobacteria</taxon>
        <taxon>Sphingomonadales</taxon>
        <taxon>Sphingosinicellaceae</taxon>
        <taxon>Sphingosinicella</taxon>
    </lineage>
</organism>
<evidence type="ECO:0000256" key="1">
    <source>
        <dbReference type="ARBA" id="ARBA00004167"/>
    </source>
</evidence>
<dbReference type="SUPFAM" id="SSF74653">
    <property type="entry name" value="TolA/TonB C-terminal domain"/>
    <property type="match status" value="1"/>
</dbReference>
<dbReference type="NCBIfam" id="TIGR01352">
    <property type="entry name" value="tonB_Cterm"/>
    <property type="match status" value="1"/>
</dbReference>
<protein>
    <submittedName>
        <fullName evidence="8">TonB family protein</fullName>
    </submittedName>
</protein>
<evidence type="ECO:0000256" key="5">
    <source>
        <dbReference type="SAM" id="MobiDB-lite"/>
    </source>
</evidence>
<accession>A0AAD1G049</accession>
<feature type="domain" description="TonB C-terminal" evidence="6">
    <location>
        <begin position="120"/>
        <end position="209"/>
    </location>
</feature>
<dbReference type="Proteomes" id="UP000275727">
    <property type="component" value="Chromosome"/>
</dbReference>
<dbReference type="AlphaFoldDB" id="A0AAD1G049"/>
<keyword evidence="4" id="KW-0472">Membrane</keyword>
<gene>
    <name evidence="8" type="ORF">DFR51_3380</name>
    <name evidence="7" type="ORF">SmB9_09080</name>
</gene>
<keyword evidence="3" id="KW-1133">Transmembrane helix</keyword>
<dbReference type="PROSITE" id="PS52015">
    <property type="entry name" value="TONB_CTD"/>
    <property type="match status" value="1"/>
</dbReference>
<dbReference type="KEGG" id="smic:SmB9_09080"/>
<keyword evidence="10" id="KW-1185">Reference proteome</keyword>
<name>A0AAD1G049_SPHMI</name>
<sequence length="209" mass="21730">MRGRGSGGQAGGARITPILVSAALHLAVAAFVVSGRADTPPVPALHTAAITLLPPVAEPDAVVTPAPTRAAPPARSTVPPTAAPEIAVPSPPAILPAALPAVLTITPPPRPEMPPPSNTDAVRDDYARRLWQWIAARRPRGLRLAGEAVVAFSVARSGSISDIQLVQPSGSMSLDRLAQRTVRLSAPVPPPPEALPDDALRFTLTFHFR</sequence>
<proteinExistence type="predicted"/>
<dbReference type="Pfam" id="PF13103">
    <property type="entry name" value="TonB_2"/>
    <property type="match status" value="1"/>
</dbReference>
<dbReference type="Gene3D" id="3.30.1150.10">
    <property type="match status" value="1"/>
</dbReference>
<evidence type="ECO:0000256" key="3">
    <source>
        <dbReference type="ARBA" id="ARBA00022989"/>
    </source>
</evidence>
<feature type="region of interest" description="Disordered" evidence="5">
    <location>
        <begin position="65"/>
        <end position="85"/>
    </location>
</feature>
<dbReference type="GO" id="GO:0016020">
    <property type="term" value="C:membrane"/>
    <property type="evidence" value="ECO:0007669"/>
    <property type="project" value="UniProtKB-SubCell"/>
</dbReference>
<evidence type="ECO:0000259" key="6">
    <source>
        <dbReference type="PROSITE" id="PS52015"/>
    </source>
</evidence>
<dbReference type="EMBL" id="RBWX01000011">
    <property type="protein sequence ID" value="RKS85460.1"/>
    <property type="molecule type" value="Genomic_DNA"/>
</dbReference>
<evidence type="ECO:0000256" key="2">
    <source>
        <dbReference type="ARBA" id="ARBA00022692"/>
    </source>
</evidence>
<dbReference type="InterPro" id="IPR037682">
    <property type="entry name" value="TonB_C"/>
</dbReference>
<evidence type="ECO:0000313" key="7">
    <source>
        <dbReference type="EMBL" id="BBE33250.1"/>
    </source>
</evidence>
<evidence type="ECO:0000313" key="9">
    <source>
        <dbReference type="Proteomes" id="UP000275727"/>
    </source>
</evidence>
<dbReference type="InterPro" id="IPR006260">
    <property type="entry name" value="TonB/TolA_C"/>
</dbReference>
<evidence type="ECO:0000313" key="10">
    <source>
        <dbReference type="Proteomes" id="UP000276029"/>
    </source>
</evidence>
<dbReference type="Proteomes" id="UP000276029">
    <property type="component" value="Unassembled WGS sequence"/>
</dbReference>
<evidence type="ECO:0000256" key="4">
    <source>
        <dbReference type="ARBA" id="ARBA00023136"/>
    </source>
</evidence>
<comment type="subcellular location">
    <subcellularLocation>
        <location evidence="1">Membrane</location>
        <topology evidence="1">Single-pass membrane protein</topology>
    </subcellularLocation>
</comment>
<reference evidence="7 9" key="1">
    <citation type="submission" date="2018-06" db="EMBL/GenBank/DDBJ databases">
        <title>Complete Genome Sequence of the Microcystin-Degrading Bacterium Sphingosinicella microcystinivorans Strain B-9.</title>
        <authorList>
            <person name="Jin H."/>
            <person name="Nishizawa T."/>
            <person name="Guo Y."/>
            <person name="Nishizawa A."/>
            <person name="Park H."/>
            <person name="Kato H."/>
            <person name="Tsuji K."/>
            <person name="Harada K."/>
        </authorList>
    </citation>
    <scope>NUCLEOTIDE SEQUENCE [LARGE SCALE GENOMIC DNA]</scope>
    <source>
        <strain evidence="7 9">B9</strain>
    </source>
</reference>